<evidence type="ECO:0008006" key="3">
    <source>
        <dbReference type="Google" id="ProtNLM"/>
    </source>
</evidence>
<accession>A0A4Y2VX41</accession>
<keyword evidence="2" id="KW-1185">Reference proteome</keyword>
<name>A0A4Y2VX41_ARAVE</name>
<dbReference type="AlphaFoldDB" id="A0A4Y2VX41"/>
<evidence type="ECO:0000313" key="1">
    <source>
        <dbReference type="EMBL" id="GBO28450.1"/>
    </source>
</evidence>
<reference evidence="1 2" key="1">
    <citation type="journal article" date="2019" name="Sci. Rep.">
        <title>Orb-weaving spider Araneus ventricosus genome elucidates the spidroin gene catalogue.</title>
        <authorList>
            <person name="Kono N."/>
            <person name="Nakamura H."/>
            <person name="Ohtoshi R."/>
            <person name="Moran D.A.P."/>
            <person name="Shinohara A."/>
            <person name="Yoshida Y."/>
            <person name="Fujiwara M."/>
            <person name="Mori M."/>
            <person name="Tomita M."/>
            <person name="Arakawa K."/>
        </authorList>
    </citation>
    <scope>NUCLEOTIDE SEQUENCE [LARGE SCALE GENOMIC DNA]</scope>
</reference>
<gene>
    <name evidence="1" type="ORF">AVEN_190236_1</name>
</gene>
<dbReference type="EMBL" id="BGPR01051509">
    <property type="protein sequence ID" value="GBO28450.1"/>
    <property type="molecule type" value="Genomic_DNA"/>
</dbReference>
<evidence type="ECO:0000313" key="2">
    <source>
        <dbReference type="Proteomes" id="UP000499080"/>
    </source>
</evidence>
<sequence>MFLKAFMAFTRSTNPSPGASHSDKWILSGRIFFNQTENKVYVQRALETFERKVLRTIFGPVQEQGCWRTRYNFELYRLYKEPQVIQIIRSNRLRRLGHVWRTPENNPTRLHTFKNTGAARARGRPSTRWLDDTENDIKILKIKNWQRAALDRLSWKKRAVEAATQITILVCSRLALQICKLAASLTRQECNGSILVPPVWLGEVTFPARLQQEK</sequence>
<proteinExistence type="predicted"/>
<dbReference type="Proteomes" id="UP000499080">
    <property type="component" value="Unassembled WGS sequence"/>
</dbReference>
<comment type="caution">
    <text evidence="1">The sequence shown here is derived from an EMBL/GenBank/DDBJ whole genome shotgun (WGS) entry which is preliminary data.</text>
</comment>
<dbReference type="OrthoDB" id="410404at2759"/>
<organism evidence="1 2">
    <name type="scientific">Araneus ventricosus</name>
    <name type="common">Orbweaver spider</name>
    <name type="synonym">Epeira ventricosa</name>
    <dbReference type="NCBI Taxonomy" id="182803"/>
    <lineage>
        <taxon>Eukaryota</taxon>
        <taxon>Metazoa</taxon>
        <taxon>Ecdysozoa</taxon>
        <taxon>Arthropoda</taxon>
        <taxon>Chelicerata</taxon>
        <taxon>Arachnida</taxon>
        <taxon>Araneae</taxon>
        <taxon>Araneomorphae</taxon>
        <taxon>Entelegynae</taxon>
        <taxon>Araneoidea</taxon>
        <taxon>Araneidae</taxon>
        <taxon>Araneus</taxon>
    </lineage>
</organism>
<protein>
    <recommendedName>
        <fullName evidence="3">DUF4817 domain-containing protein</fullName>
    </recommendedName>
</protein>